<name>A0A9X2HCP0_9MICC</name>
<dbReference type="AlphaFoldDB" id="A0A9X2HCP0"/>
<dbReference type="Pfam" id="PF00462">
    <property type="entry name" value="Glutaredoxin"/>
    <property type="match status" value="1"/>
</dbReference>
<reference evidence="2" key="1">
    <citation type="submission" date="2022-06" db="EMBL/GenBank/DDBJ databases">
        <title>Rothia sp. isolated from sandalwood seedling.</title>
        <authorList>
            <person name="Tuikhar N."/>
            <person name="Kirdat K."/>
            <person name="Thorat V."/>
            <person name="Swetha P."/>
            <person name="Padma S."/>
            <person name="Sundararaj R."/>
            <person name="Yadav A."/>
        </authorList>
    </citation>
    <scope>NUCLEOTIDE SEQUENCE</scope>
    <source>
        <strain evidence="2">AR01</strain>
    </source>
</reference>
<dbReference type="InterPro" id="IPR036249">
    <property type="entry name" value="Thioredoxin-like_sf"/>
</dbReference>
<dbReference type="InterPro" id="IPR002109">
    <property type="entry name" value="Glutaredoxin"/>
</dbReference>
<comment type="caution">
    <text evidence="2">The sequence shown here is derived from an EMBL/GenBank/DDBJ whole genome shotgun (WGS) entry which is preliminary data.</text>
</comment>
<accession>A0A9X2HCP0</accession>
<dbReference type="Gene3D" id="3.40.30.10">
    <property type="entry name" value="Glutaredoxin"/>
    <property type="match status" value="1"/>
</dbReference>
<feature type="domain" description="Glutaredoxin" evidence="1">
    <location>
        <begin position="2"/>
        <end position="59"/>
    </location>
</feature>
<evidence type="ECO:0000313" key="3">
    <source>
        <dbReference type="Proteomes" id="UP001139502"/>
    </source>
</evidence>
<dbReference type="RefSeq" id="WP_254168330.1">
    <property type="nucleotide sequence ID" value="NZ_JANAFB010000042.1"/>
</dbReference>
<gene>
    <name evidence="2" type="ORF">NBM05_13115</name>
</gene>
<dbReference type="CDD" id="cd02976">
    <property type="entry name" value="NrdH"/>
    <property type="match status" value="1"/>
</dbReference>
<evidence type="ECO:0000259" key="1">
    <source>
        <dbReference type="Pfam" id="PF00462"/>
    </source>
</evidence>
<organism evidence="2 3">
    <name type="scientific">Rothia santali</name>
    <dbReference type="NCBI Taxonomy" id="2949643"/>
    <lineage>
        <taxon>Bacteria</taxon>
        <taxon>Bacillati</taxon>
        <taxon>Actinomycetota</taxon>
        <taxon>Actinomycetes</taxon>
        <taxon>Micrococcales</taxon>
        <taxon>Micrococcaceae</taxon>
        <taxon>Rothia</taxon>
    </lineage>
</organism>
<dbReference type="Proteomes" id="UP001139502">
    <property type="component" value="Unassembled WGS sequence"/>
</dbReference>
<dbReference type="SUPFAM" id="SSF52833">
    <property type="entry name" value="Thioredoxin-like"/>
    <property type="match status" value="1"/>
</dbReference>
<evidence type="ECO:0000313" key="2">
    <source>
        <dbReference type="EMBL" id="MCP3426921.1"/>
    </source>
</evidence>
<keyword evidence="3" id="KW-1185">Reference proteome</keyword>
<dbReference type="PROSITE" id="PS51354">
    <property type="entry name" value="GLUTAREDOXIN_2"/>
    <property type="match status" value="1"/>
</dbReference>
<protein>
    <submittedName>
        <fullName evidence="2">NrdH-redoxin</fullName>
    </submittedName>
</protein>
<dbReference type="EMBL" id="JANAFB010000042">
    <property type="protein sequence ID" value="MCP3426921.1"/>
    <property type="molecule type" value="Genomic_DNA"/>
</dbReference>
<sequence length="82" mass="9087">MTFYTKPACVQCAATFCALDSHDITYDVVDLTEGDAALERIKELGYLRSPVVVTETEHWSGFCPDKIETLNTSTNTPKGDRV</sequence>
<proteinExistence type="predicted"/>